<protein>
    <submittedName>
        <fullName evidence="3">Beta-glucosidase</fullName>
    </submittedName>
</protein>
<evidence type="ECO:0000313" key="3">
    <source>
        <dbReference type="EMBL" id="BBE17376.1"/>
    </source>
</evidence>
<dbReference type="Proteomes" id="UP001193389">
    <property type="component" value="Chromosome"/>
</dbReference>
<dbReference type="GO" id="GO:0016787">
    <property type="term" value="F:hydrolase activity"/>
    <property type="evidence" value="ECO:0007669"/>
    <property type="project" value="InterPro"/>
</dbReference>
<dbReference type="Gene3D" id="2.60.120.560">
    <property type="entry name" value="Exo-inulinase, domain 1"/>
    <property type="match status" value="2"/>
</dbReference>
<proteinExistence type="predicted"/>
<dbReference type="InterPro" id="IPR010496">
    <property type="entry name" value="AL/BT2_dom"/>
</dbReference>
<sequence>MFGKSSSIIFLDNVIKPIWRTMFLFFLITFVGISTATANPVSGAKPTEPKPLTKENLLDQPTDFDSLFNGKDLTGWGYRNKEQGEFVFDSFKGRNQSNDGRFKVIDGSLTVNPNNYVELNDPSYITLWTEEEYPNDFILTIEFRASKNADSGIFIRGIQLQCRDYLVAGPYKDLKNYKAQEWNRIEIVVKGNVALCTCNGELLEDALKLPATGSLGLEADRGQVEYRNIRIKELQ</sequence>
<feature type="domain" description="3-keto-alpha-glucoside-1,2-lyase/3-keto-2-hydroxy-glucal hydratase" evidence="2">
    <location>
        <begin position="64"/>
        <end position="232"/>
    </location>
</feature>
<evidence type="ECO:0000313" key="4">
    <source>
        <dbReference type="Proteomes" id="UP001193389"/>
    </source>
</evidence>
<reference evidence="3" key="1">
    <citation type="journal article" date="2020" name="Int. J. Syst. Evol. Microbiol.">
        <title>Aquipluma nitroreducens gen. nov. sp. nov., a novel facultatively anaerobic bacterium isolated from a freshwater lake.</title>
        <authorList>
            <person name="Watanabe M."/>
            <person name="Kojima H."/>
            <person name="Fukui M."/>
        </authorList>
    </citation>
    <scope>NUCLEOTIDE SEQUENCE</scope>
    <source>
        <strain evidence="3">MeG22</strain>
    </source>
</reference>
<feature type="compositionally biased region" description="Basic and acidic residues" evidence="1">
    <location>
        <begin position="47"/>
        <end position="57"/>
    </location>
</feature>
<gene>
    <name evidence="3" type="ORF">AQPE_1526</name>
</gene>
<accession>A0A5K7S761</accession>
<dbReference type="Pfam" id="PF06439">
    <property type="entry name" value="3keto-disac_hyd"/>
    <property type="match status" value="1"/>
</dbReference>
<evidence type="ECO:0000256" key="1">
    <source>
        <dbReference type="SAM" id="MobiDB-lite"/>
    </source>
</evidence>
<dbReference type="KEGG" id="anf:AQPE_1526"/>
<name>A0A5K7S761_9BACT</name>
<organism evidence="3 4">
    <name type="scientific">Aquipluma nitroreducens</name>
    <dbReference type="NCBI Taxonomy" id="2010828"/>
    <lineage>
        <taxon>Bacteria</taxon>
        <taxon>Pseudomonadati</taxon>
        <taxon>Bacteroidota</taxon>
        <taxon>Bacteroidia</taxon>
        <taxon>Marinilabiliales</taxon>
        <taxon>Prolixibacteraceae</taxon>
        <taxon>Aquipluma</taxon>
    </lineage>
</organism>
<evidence type="ECO:0000259" key="2">
    <source>
        <dbReference type="Pfam" id="PF06439"/>
    </source>
</evidence>
<dbReference type="EMBL" id="AP018694">
    <property type="protein sequence ID" value="BBE17376.1"/>
    <property type="molecule type" value="Genomic_DNA"/>
</dbReference>
<feature type="region of interest" description="Disordered" evidence="1">
    <location>
        <begin position="40"/>
        <end position="63"/>
    </location>
</feature>
<dbReference type="AlphaFoldDB" id="A0A5K7S761"/>
<keyword evidence="4" id="KW-1185">Reference proteome</keyword>